<feature type="transmembrane region" description="Helical" evidence="1">
    <location>
        <begin position="36"/>
        <end position="55"/>
    </location>
</feature>
<keyword evidence="1" id="KW-0812">Transmembrane</keyword>
<accession>A0A2V3WHZ5</accession>
<dbReference type="RefSeq" id="WP_110250257.1">
    <property type="nucleotide sequence ID" value="NZ_QJJR01000001.1"/>
</dbReference>
<dbReference type="OrthoDB" id="9943485at2"/>
<name>A0A2V3WHZ5_9BACI</name>
<dbReference type="EMBL" id="QJJR01000001">
    <property type="protein sequence ID" value="PXW93164.1"/>
    <property type="molecule type" value="Genomic_DNA"/>
</dbReference>
<evidence type="ECO:0000313" key="2">
    <source>
        <dbReference type="EMBL" id="PXW93164.1"/>
    </source>
</evidence>
<organism evidence="2 3">
    <name type="scientific">Streptohalobacillus salinus</name>
    <dbReference type="NCBI Taxonomy" id="621096"/>
    <lineage>
        <taxon>Bacteria</taxon>
        <taxon>Bacillati</taxon>
        <taxon>Bacillota</taxon>
        <taxon>Bacilli</taxon>
        <taxon>Bacillales</taxon>
        <taxon>Bacillaceae</taxon>
        <taxon>Streptohalobacillus</taxon>
    </lineage>
</organism>
<keyword evidence="3" id="KW-1185">Reference proteome</keyword>
<sequence length="87" mass="9463">MDIRIILGVFAASLLFAYFIYFIIKKTSVSAKVIKIIFGVLLVMSIIVLAISYMIGGWTGLGLGALSIYVGVPSLTTLIVITIKDRH</sequence>
<evidence type="ECO:0000313" key="3">
    <source>
        <dbReference type="Proteomes" id="UP000247922"/>
    </source>
</evidence>
<comment type="caution">
    <text evidence="2">The sequence shown here is derived from an EMBL/GenBank/DDBJ whole genome shotgun (WGS) entry which is preliminary data.</text>
</comment>
<keyword evidence="1" id="KW-1133">Transmembrane helix</keyword>
<protein>
    <submittedName>
        <fullName evidence="2">YesK-like protein</fullName>
    </submittedName>
</protein>
<proteinExistence type="predicted"/>
<feature type="transmembrane region" description="Helical" evidence="1">
    <location>
        <begin position="6"/>
        <end position="24"/>
    </location>
</feature>
<gene>
    <name evidence="2" type="ORF">DES38_101250</name>
</gene>
<dbReference type="Proteomes" id="UP000247922">
    <property type="component" value="Unassembled WGS sequence"/>
</dbReference>
<reference evidence="2 3" key="1">
    <citation type="submission" date="2018-05" db="EMBL/GenBank/DDBJ databases">
        <title>Genomic Encyclopedia of Type Strains, Phase IV (KMG-IV): sequencing the most valuable type-strain genomes for metagenomic binning, comparative biology and taxonomic classification.</title>
        <authorList>
            <person name="Goeker M."/>
        </authorList>
    </citation>
    <scope>NUCLEOTIDE SEQUENCE [LARGE SCALE GENOMIC DNA]</scope>
    <source>
        <strain evidence="2 3">DSM 22440</strain>
    </source>
</reference>
<evidence type="ECO:0000256" key="1">
    <source>
        <dbReference type="SAM" id="Phobius"/>
    </source>
</evidence>
<dbReference type="AlphaFoldDB" id="A0A2V3WHZ5"/>
<keyword evidence="1" id="KW-0472">Membrane</keyword>
<feature type="transmembrane region" description="Helical" evidence="1">
    <location>
        <begin position="61"/>
        <end position="83"/>
    </location>
</feature>